<dbReference type="Proteomes" id="UP000284767">
    <property type="component" value="Unassembled WGS sequence"/>
</dbReference>
<dbReference type="Pfam" id="PF07321">
    <property type="entry name" value="YscO"/>
    <property type="match status" value="1"/>
</dbReference>
<evidence type="ECO:0000313" key="7">
    <source>
        <dbReference type="Proteomes" id="UP000253594"/>
    </source>
</evidence>
<reference evidence="6" key="6">
    <citation type="submission" date="2023-10" db="EMBL/GenBank/DDBJ databases">
        <title>Pathogen: clinical or host-associated sample.</title>
        <authorList>
            <person name="Hergert J."/>
            <person name="Casey R."/>
            <person name="Wagner J."/>
            <person name="Young E.L."/>
            <person name="Oakeson K.F."/>
        </authorList>
    </citation>
    <scope>NUCLEOTIDE SEQUENCE</scope>
    <source>
        <strain evidence="6">2021CK-01020</strain>
    </source>
</reference>
<reference evidence="5 8" key="1">
    <citation type="submission" date="2017-08" db="EMBL/GenBank/DDBJ databases">
        <authorList>
            <person name="Feschi L."/>
            <person name="Jeukens J."/>
            <person name="Emond-Rheault J.-G."/>
            <person name="Kukavica-Ibrulj I."/>
            <person name="Boyle B."/>
            <person name="Levesque R.C."/>
        </authorList>
    </citation>
    <scope>NUCLEOTIDE SEQUENCE [LARGE SCALE GENOMIC DNA]</scope>
    <source>
        <strain evidence="5 8">PA-W36</strain>
    </source>
</reference>
<dbReference type="EMBL" id="WXZT01000014">
    <property type="protein sequence ID" value="MZZ14680.1"/>
    <property type="molecule type" value="Genomic_DNA"/>
</dbReference>
<evidence type="ECO:0000313" key="8">
    <source>
        <dbReference type="Proteomes" id="UP000284767"/>
    </source>
</evidence>
<dbReference type="EMBL" id="QORE01001458">
    <property type="protein sequence ID" value="RCI71350.1"/>
    <property type="molecule type" value="Genomic_DNA"/>
</dbReference>
<feature type="coiled-coil region" evidence="1">
    <location>
        <begin position="70"/>
        <end position="118"/>
    </location>
</feature>
<dbReference type="RefSeq" id="WP_003087688.1">
    <property type="nucleotide sequence ID" value="NZ_AP014622.1"/>
</dbReference>
<evidence type="ECO:0000313" key="4">
    <source>
        <dbReference type="EMBL" id="RCI71350.1"/>
    </source>
</evidence>
<evidence type="ECO:0000256" key="1">
    <source>
        <dbReference type="SAM" id="Coils"/>
    </source>
</evidence>
<reference evidence="6" key="5">
    <citation type="submission" date="2023-06" db="EMBL/GenBank/DDBJ databases">
        <authorList>
            <consortium name="Clinical and Environmental Microbiology Branch: Whole genome sequencing antimicrobial resistance pathogens in the healthcare setting"/>
        </authorList>
    </citation>
    <scope>NUCLEOTIDE SEQUENCE</scope>
    <source>
        <strain evidence="6">2021CK-01020</strain>
    </source>
</reference>
<dbReference type="InterPro" id="IPR053716">
    <property type="entry name" value="Flag_assembly_chemotaxis_eff"/>
</dbReference>
<reference evidence="5 8" key="3">
    <citation type="submission" date="2019-01" db="EMBL/GenBank/DDBJ databases">
        <title>The Pseudomonas aeruginosa pan-genome provides new insights on its population structure, horizontal gene transfer and pathogenicity.</title>
        <authorList>
            <person name="Freschi L."/>
            <person name="Vincent A.T."/>
            <person name="Jeukens J."/>
            <person name="Emond-Rheault J.-G."/>
            <person name="Kukavica-Ibrulj I."/>
            <person name="Dupont M.-J."/>
            <person name="Charette S.J."/>
            <person name="Boyle B."/>
            <person name="Levesque R.C."/>
        </authorList>
    </citation>
    <scope>NUCLEOTIDE SEQUENCE [LARGE SCALE GENOMIC DNA]</scope>
    <source>
        <strain evidence="5 8">PA-W36</strain>
    </source>
</reference>
<protein>
    <submittedName>
        <fullName evidence="4">Translocation protein in type III secretion</fullName>
    </submittedName>
    <submittedName>
        <fullName evidence="3">Type III secretion system central stalk protein PscO</fullName>
    </submittedName>
</protein>
<dbReference type="AlphaFoldDB" id="A0A069Q2B3"/>
<evidence type="ECO:0000313" key="3">
    <source>
        <dbReference type="EMBL" id="MZZ14680.1"/>
    </source>
</evidence>
<evidence type="ECO:0000313" key="5">
    <source>
        <dbReference type="EMBL" id="RPM21669.1"/>
    </source>
</evidence>
<proteinExistence type="predicted"/>
<dbReference type="Proteomes" id="UP000644192">
    <property type="component" value="Unassembled WGS sequence"/>
</dbReference>
<feature type="region of interest" description="Disordered" evidence="2">
    <location>
        <begin position="133"/>
        <end position="158"/>
    </location>
</feature>
<sequence length="158" mass="19017">MSLALLLRVRRLRLDRAERAQGRQLLRVRAAAQEHTERQAAQRDYRDWRLAEEQRLFLACQAAMLDRRRLEAWQQQVGLLREKEAGLEQDCAEAAQRLEGERERLRQCRRELLERQRQLEKFAELERHVDAERQGLRERSEEGELEEFTRHETWPCSS</sequence>
<name>A0A069Q2B3_PSEAI</name>
<reference evidence="3" key="4">
    <citation type="submission" date="2020-01" db="EMBL/GenBank/DDBJ databases">
        <title>Bacteria Cultured from War Wounds Associated with the Conflict in Eastern Ukraine.</title>
        <authorList>
            <person name="Snesrud E."/>
            <person name="Galac M.R."/>
            <person name="Mc Gann P."/>
            <person name="Valentine K."/>
            <person name="Viacheslav K."/>
        </authorList>
    </citation>
    <scope>NUCLEOTIDE SEQUENCE</scope>
    <source>
        <strain evidence="3">VNMU148</strain>
    </source>
</reference>
<keyword evidence="1" id="KW-0175">Coiled coil</keyword>
<dbReference type="KEGG" id="paeb:NCGM1900_4870"/>
<organism evidence="4 7">
    <name type="scientific">Pseudomonas aeruginosa</name>
    <dbReference type="NCBI Taxonomy" id="287"/>
    <lineage>
        <taxon>Bacteria</taxon>
        <taxon>Pseudomonadati</taxon>
        <taxon>Pseudomonadota</taxon>
        <taxon>Gammaproteobacteria</taxon>
        <taxon>Pseudomonadales</taxon>
        <taxon>Pseudomonadaceae</taxon>
        <taxon>Pseudomonas</taxon>
    </lineage>
</organism>
<dbReference type="Proteomes" id="UP000253594">
    <property type="component" value="Unassembled WGS sequence"/>
</dbReference>
<accession>A0A069Q2B3</accession>
<reference evidence="4 7" key="2">
    <citation type="submission" date="2018-07" db="EMBL/GenBank/DDBJ databases">
        <title>Mechanisms of high-level aminoglycoside resistance among Gram-negative pathogens in Brazil.</title>
        <authorList>
            <person name="Ballaben A.S."/>
            <person name="Darini A.L.C."/>
            <person name="Doi Y."/>
        </authorList>
    </citation>
    <scope>NUCLEOTIDE SEQUENCE [LARGE SCALE GENOMIC DNA]</scope>
    <source>
        <strain evidence="4 7">B2-305</strain>
    </source>
</reference>
<gene>
    <name evidence="3" type="primary">pscO</name>
    <name evidence="4" type="ORF">DT376_29595</name>
    <name evidence="3" type="ORF">GUL26_20750</name>
    <name evidence="5" type="ORF">IPC1295_05230</name>
    <name evidence="6" type="ORF">L4V69_22260</name>
</gene>
<dbReference type="Gene3D" id="1.10.287.1700">
    <property type="match status" value="1"/>
</dbReference>
<dbReference type="SMR" id="A0A069Q2B3"/>
<dbReference type="InterPro" id="IPR009929">
    <property type="entry name" value="T3SS_YscO"/>
</dbReference>
<dbReference type="EMBL" id="CP136986">
    <property type="protein sequence ID" value="WOS75227.1"/>
    <property type="molecule type" value="Genomic_DNA"/>
</dbReference>
<dbReference type="EMBL" id="NSNE01000002">
    <property type="protein sequence ID" value="RPM21669.1"/>
    <property type="molecule type" value="Genomic_DNA"/>
</dbReference>
<evidence type="ECO:0000313" key="6">
    <source>
        <dbReference type="EMBL" id="WOS75227.1"/>
    </source>
</evidence>
<evidence type="ECO:0000256" key="2">
    <source>
        <dbReference type="SAM" id="MobiDB-lite"/>
    </source>
</evidence>
<dbReference type="Proteomes" id="UP001297540">
    <property type="component" value="Chromosome"/>
</dbReference>